<dbReference type="InterPro" id="IPR002182">
    <property type="entry name" value="NB-ARC"/>
</dbReference>
<feature type="non-terminal residue" evidence="7">
    <location>
        <position position="1"/>
    </location>
</feature>
<sequence>WLQEEICVLLRIGFSECWVRKIGSVGGVLDDLVGLENAISVLEPLLLDAEKKAADDERIKDWLMGLEVGLYEGDNLLEELASEANTLSKQVRSCFCSTTLPVSQLNVHHKVKHISSRLLPGIEEEGREFVLEKLSDKEIRIPSRMEEDHWFEVGGGAVISTSDMDKMAIIEILLHREYESYGYKVVVLCLSGMKELETTRLAREVFNDERVTNHFLKRIWICLSNESLSNLETLQHVAACLGHRKMEETKEYYMRAKLIELLASSLSGVRYLIVLDGVLKETDLYCFLLEVFMGIGERGSRIIINTRADPHPVRATILPYCWGCPSEDHYWCLFEKMAFGFGGQLPKTNPSICRVKETPLFFILQHNT</sequence>
<dbReference type="STRING" id="3476.A0A2P5DLT7"/>
<comment type="caution">
    <text evidence="7">The sequence shown here is derived from an EMBL/GenBank/DDBJ whole genome shotgun (WGS) entry which is preliminary data.</text>
</comment>
<evidence type="ECO:0000259" key="6">
    <source>
        <dbReference type="Pfam" id="PF18052"/>
    </source>
</evidence>
<evidence type="ECO:0000313" key="8">
    <source>
        <dbReference type="Proteomes" id="UP000237105"/>
    </source>
</evidence>
<dbReference type="GO" id="GO:0005524">
    <property type="term" value="F:ATP binding"/>
    <property type="evidence" value="ECO:0007669"/>
    <property type="project" value="UniProtKB-KW"/>
</dbReference>
<dbReference type="AlphaFoldDB" id="A0A2P5DLT7"/>
<evidence type="ECO:0000256" key="3">
    <source>
        <dbReference type="ARBA" id="ARBA00022821"/>
    </source>
</evidence>
<dbReference type="Pfam" id="PF00931">
    <property type="entry name" value="NB-ARC"/>
    <property type="match status" value="1"/>
</dbReference>
<dbReference type="SUPFAM" id="SSF52540">
    <property type="entry name" value="P-loop containing nucleoside triphosphate hydrolases"/>
    <property type="match status" value="1"/>
</dbReference>
<reference evidence="8" key="1">
    <citation type="submission" date="2016-06" db="EMBL/GenBank/DDBJ databases">
        <title>Parallel loss of symbiosis genes in relatives of nitrogen-fixing non-legume Parasponia.</title>
        <authorList>
            <person name="Van Velzen R."/>
            <person name="Holmer R."/>
            <person name="Bu F."/>
            <person name="Rutten L."/>
            <person name="Van Zeijl A."/>
            <person name="Liu W."/>
            <person name="Santuari L."/>
            <person name="Cao Q."/>
            <person name="Sharma T."/>
            <person name="Shen D."/>
            <person name="Roswanjaya Y."/>
            <person name="Wardhani T."/>
            <person name="Kalhor M.S."/>
            <person name="Jansen J."/>
            <person name="Van den Hoogen J."/>
            <person name="Gungor B."/>
            <person name="Hartog M."/>
            <person name="Hontelez J."/>
            <person name="Verver J."/>
            <person name="Yang W.-C."/>
            <person name="Schijlen E."/>
            <person name="Repin R."/>
            <person name="Schilthuizen M."/>
            <person name="Schranz E."/>
            <person name="Heidstra R."/>
            <person name="Miyata K."/>
            <person name="Fedorova E."/>
            <person name="Kohlen W."/>
            <person name="Bisseling T."/>
            <person name="Smit S."/>
            <person name="Geurts R."/>
        </authorList>
    </citation>
    <scope>NUCLEOTIDE SEQUENCE [LARGE SCALE GENOMIC DNA]</scope>
    <source>
        <strain evidence="8">cv. WU1-14</strain>
    </source>
</reference>
<evidence type="ECO:0000256" key="2">
    <source>
        <dbReference type="ARBA" id="ARBA00022741"/>
    </source>
</evidence>
<evidence type="ECO:0000259" key="5">
    <source>
        <dbReference type="Pfam" id="PF00931"/>
    </source>
</evidence>
<keyword evidence="3" id="KW-0611">Plant defense</keyword>
<proteinExistence type="predicted"/>
<dbReference type="GO" id="GO:0043531">
    <property type="term" value="F:ADP binding"/>
    <property type="evidence" value="ECO:0007669"/>
    <property type="project" value="InterPro"/>
</dbReference>
<dbReference type="InterPro" id="IPR041118">
    <property type="entry name" value="Rx_N"/>
</dbReference>
<keyword evidence="2" id="KW-0547">Nucleotide-binding</keyword>
<keyword evidence="8" id="KW-1185">Reference proteome</keyword>
<dbReference type="Proteomes" id="UP000237105">
    <property type="component" value="Unassembled WGS sequence"/>
</dbReference>
<accession>A0A2P5DLT7</accession>
<evidence type="ECO:0000256" key="1">
    <source>
        <dbReference type="ARBA" id="ARBA00022737"/>
    </source>
</evidence>
<dbReference type="GO" id="GO:0006952">
    <property type="term" value="P:defense response"/>
    <property type="evidence" value="ECO:0007669"/>
    <property type="project" value="UniProtKB-KW"/>
</dbReference>
<dbReference type="PANTHER" id="PTHR36766:SF40">
    <property type="entry name" value="DISEASE RESISTANCE PROTEIN RGA3"/>
    <property type="match status" value="1"/>
</dbReference>
<name>A0A2P5DLT7_PARAD</name>
<organism evidence="7 8">
    <name type="scientific">Parasponia andersonii</name>
    <name type="common">Sponia andersonii</name>
    <dbReference type="NCBI Taxonomy" id="3476"/>
    <lineage>
        <taxon>Eukaryota</taxon>
        <taxon>Viridiplantae</taxon>
        <taxon>Streptophyta</taxon>
        <taxon>Embryophyta</taxon>
        <taxon>Tracheophyta</taxon>
        <taxon>Spermatophyta</taxon>
        <taxon>Magnoliopsida</taxon>
        <taxon>eudicotyledons</taxon>
        <taxon>Gunneridae</taxon>
        <taxon>Pentapetalae</taxon>
        <taxon>rosids</taxon>
        <taxon>fabids</taxon>
        <taxon>Rosales</taxon>
        <taxon>Cannabaceae</taxon>
        <taxon>Parasponia</taxon>
    </lineage>
</organism>
<protein>
    <submittedName>
        <fullName evidence="7">NB-ARC domain containing protein</fullName>
    </submittedName>
</protein>
<keyword evidence="4" id="KW-0067">ATP-binding</keyword>
<dbReference type="EMBL" id="JXTB01000029">
    <property type="protein sequence ID" value="PON74235.1"/>
    <property type="molecule type" value="Genomic_DNA"/>
</dbReference>
<feature type="domain" description="NB-ARC" evidence="5">
    <location>
        <begin position="181"/>
        <end position="338"/>
    </location>
</feature>
<dbReference type="Gene3D" id="3.40.50.300">
    <property type="entry name" value="P-loop containing nucleotide triphosphate hydrolases"/>
    <property type="match status" value="1"/>
</dbReference>
<evidence type="ECO:0000313" key="7">
    <source>
        <dbReference type="EMBL" id="PON74235.1"/>
    </source>
</evidence>
<dbReference type="Pfam" id="PF18052">
    <property type="entry name" value="Rx_N"/>
    <property type="match status" value="1"/>
</dbReference>
<dbReference type="PANTHER" id="PTHR36766">
    <property type="entry name" value="PLANT BROAD-SPECTRUM MILDEW RESISTANCE PROTEIN RPW8"/>
    <property type="match status" value="1"/>
</dbReference>
<gene>
    <name evidence="7" type="ORF">PanWU01x14_050670</name>
</gene>
<feature type="domain" description="Disease resistance N-terminal" evidence="6">
    <location>
        <begin position="21"/>
        <end position="90"/>
    </location>
</feature>
<evidence type="ECO:0000256" key="4">
    <source>
        <dbReference type="ARBA" id="ARBA00022840"/>
    </source>
</evidence>
<dbReference type="InterPro" id="IPR027417">
    <property type="entry name" value="P-loop_NTPase"/>
</dbReference>
<keyword evidence="1" id="KW-0677">Repeat</keyword>